<dbReference type="InterPro" id="IPR000719">
    <property type="entry name" value="Prot_kinase_dom"/>
</dbReference>
<dbReference type="GO" id="GO:0004674">
    <property type="term" value="F:protein serine/threonine kinase activity"/>
    <property type="evidence" value="ECO:0007669"/>
    <property type="project" value="UniProtKB-KW"/>
</dbReference>
<accession>A0A2W5T1B3</accession>
<evidence type="ECO:0000256" key="8">
    <source>
        <dbReference type="SAM" id="Phobius"/>
    </source>
</evidence>
<evidence type="ECO:0000256" key="1">
    <source>
        <dbReference type="ARBA" id="ARBA00012513"/>
    </source>
</evidence>
<dbReference type="PROSITE" id="PS50011">
    <property type="entry name" value="PROTEIN_KINASE_DOM"/>
    <property type="match status" value="1"/>
</dbReference>
<evidence type="ECO:0000256" key="3">
    <source>
        <dbReference type="ARBA" id="ARBA00022679"/>
    </source>
</evidence>
<name>A0A2W5T1B3_9BACT</name>
<dbReference type="EC" id="2.7.11.1" evidence="1"/>
<dbReference type="AlphaFoldDB" id="A0A2W5T1B3"/>
<evidence type="ECO:0000256" key="6">
    <source>
        <dbReference type="ARBA" id="ARBA00022840"/>
    </source>
</evidence>
<dbReference type="PROSITE" id="PS00108">
    <property type="entry name" value="PROTEIN_KINASE_ST"/>
    <property type="match status" value="1"/>
</dbReference>
<evidence type="ECO:0000259" key="9">
    <source>
        <dbReference type="PROSITE" id="PS50011"/>
    </source>
</evidence>
<dbReference type="GO" id="GO:0005524">
    <property type="term" value="F:ATP binding"/>
    <property type="evidence" value="ECO:0007669"/>
    <property type="project" value="UniProtKB-UniRule"/>
</dbReference>
<gene>
    <name evidence="10" type="ORF">DI536_30155</name>
</gene>
<dbReference type="CDD" id="cd14014">
    <property type="entry name" value="STKc_PknB_like"/>
    <property type="match status" value="1"/>
</dbReference>
<dbReference type="InterPro" id="IPR008271">
    <property type="entry name" value="Ser/Thr_kinase_AS"/>
</dbReference>
<dbReference type="SUPFAM" id="SSF56112">
    <property type="entry name" value="Protein kinase-like (PK-like)"/>
    <property type="match status" value="2"/>
</dbReference>
<evidence type="ECO:0000256" key="2">
    <source>
        <dbReference type="ARBA" id="ARBA00022527"/>
    </source>
</evidence>
<keyword evidence="6 7" id="KW-0067">ATP-binding</keyword>
<dbReference type="PANTHER" id="PTHR43289">
    <property type="entry name" value="MITOGEN-ACTIVATED PROTEIN KINASE KINASE KINASE 20-RELATED"/>
    <property type="match status" value="1"/>
</dbReference>
<reference evidence="10 11" key="1">
    <citation type="submission" date="2017-08" db="EMBL/GenBank/DDBJ databases">
        <title>Infants hospitalized years apart are colonized by the same room-sourced microbial strains.</title>
        <authorList>
            <person name="Brooks B."/>
            <person name="Olm M.R."/>
            <person name="Firek B.A."/>
            <person name="Baker R."/>
            <person name="Thomas B.C."/>
            <person name="Morowitz M.J."/>
            <person name="Banfield J.F."/>
        </authorList>
    </citation>
    <scope>NUCLEOTIDE SEQUENCE [LARGE SCALE GENOMIC DNA]</scope>
    <source>
        <strain evidence="10">S2_003_000_R2_14</strain>
    </source>
</reference>
<feature type="transmembrane region" description="Helical" evidence="8">
    <location>
        <begin position="511"/>
        <end position="529"/>
    </location>
</feature>
<keyword evidence="8" id="KW-1133">Transmembrane helix</keyword>
<dbReference type="EMBL" id="QFQP01000037">
    <property type="protein sequence ID" value="PZR06623.1"/>
    <property type="molecule type" value="Genomic_DNA"/>
</dbReference>
<organism evidence="10 11">
    <name type="scientific">Archangium gephyra</name>
    <dbReference type="NCBI Taxonomy" id="48"/>
    <lineage>
        <taxon>Bacteria</taxon>
        <taxon>Pseudomonadati</taxon>
        <taxon>Myxococcota</taxon>
        <taxon>Myxococcia</taxon>
        <taxon>Myxococcales</taxon>
        <taxon>Cystobacterineae</taxon>
        <taxon>Archangiaceae</taxon>
        <taxon>Archangium</taxon>
    </lineage>
</organism>
<dbReference type="InterPro" id="IPR017441">
    <property type="entry name" value="Protein_kinase_ATP_BS"/>
</dbReference>
<comment type="caution">
    <text evidence="10">The sequence shown here is derived from an EMBL/GenBank/DDBJ whole genome shotgun (WGS) entry which is preliminary data.</text>
</comment>
<evidence type="ECO:0000256" key="7">
    <source>
        <dbReference type="PROSITE-ProRule" id="PRU10141"/>
    </source>
</evidence>
<feature type="binding site" evidence="7">
    <location>
        <position position="246"/>
    </location>
    <ligand>
        <name>ATP</name>
        <dbReference type="ChEBI" id="CHEBI:30616"/>
    </ligand>
</feature>
<keyword evidence="4 7" id="KW-0547">Nucleotide-binding</keyword>
<dbReference type="FunFam" id="1.10.510.10:FF:000021">
    <property type="entry name" value="Serine/threonine protein kinase"/>
    <property type="match status" value="1"/>
</dbReference>
<keyword evidence="5" id="KW-0418">Kinase</keyword>
<keyword evidence="2" id="KW-0723">Serine/threonine-protein kinase</keyword>
<dbReference type="PANTHER" id="PTHR43289:SF6">
    <property type="entry name" value="SERINE_THREONINE-PROTEIN KINASE NEKL-3"/>
    <property type="match status" value="1"/>
</dbReference>
<keyword evidence="8" id="KW-0472">Membrane</keyword>
<dbReference type="SMART" id="SM00220">
    <property type="entry name" value="S_TKc"/>
    <property type="match status" value="1"/>
</dbReference>
<proteinExistence type="predicted"/>
<evidence type="ECO:0000313" key="11">
    <source>
        <dbReference type="Proteomes" id="UP000249061"/>
    </source>
</evidence>
<dbReference type="Proteomes" id="UP000249061">
    <property type="component" value="Unassembled WGS sequence"/>
</dbReference>
<dbReference type="InterPro" id="IPR011009">
    <property type="entry name" value="Kinase-like_dom_sf"/>
</dbReference>
<keyword evidence="8" id="KW-0812">Transmembrane</keyword>
<keyword evidence="3" id="KW-0808">Transferase</keyword>
<dbReference type="PROSITE" id="PS00107">
    <property type="entry name" value="PROTEIN_KINASE_ATP"/>
    <property type="match status" value="1"/>
</dbReference>
<dbReference type="Gene3D" id="1.10.510.10">
    <property type="entry name" value="Transferase(Phosphotransferase) domain 1"/>
    <property type="match status" value="1"/>
</dbReference>
<sequence length="531" mass="57415">MQLLRRDDRSERVKTLLDGSEVELRIPTPQPADAARFVSLTDTLSQLSHPSLRMVIGAHRLGDGRAGAMLTLINWRSLAQIDPLSTDQLVALGIDLADGLAALHAAGLTAGSFTAHDVYPGQPAVLDVSLAGLSTTDAAHDVRLLCELLATAHAGRPDAFELLPLLRRAIDETWTAPSLLRGLEALRLRLHPRTASGNHAIVEVMEPDLSGRSLSHYRLEHVLGEGAMARIYFARDVRTQKAVAVKVLKQEHVTDAEVVHRFLQEIRAIEAIAHPHVIRISDSGESTLPGGRRCVYCVMEVLQGQTLADAINAGPLDVTRSVNIAAQVAEALQAAHDIGVVHRDIKPENIFLTANDFVKVLDFGMAKLVKPIGDLKNVRTRAGVVLGTPEYMAPEQALGTGHSAAVDVFAVGVVLYELLAGQQPFKGDNFGQLVLALTQSEPAPLNAISPAGDPLPAWLPPIVMRCLQKQPEDRFPSARALAQALRRHSAPVEISERDLEAAVKPSRTPRFIALGLGVFVIAVLLWVVLRR</sequence>
<evidence type="ECO:0000256" key="5">
    <source>
        <dbReference type="ARBA" id="ARBA00022777"/>
    </source>
</evidence>
<dbReference type="Gene3D" id="3.30.200.20">
    <property type="entry name" value="Phosphorylase Kinase, domain 1"/>
    <property type="match status" value="1"/>
</dbReference>
<protein>
    <recommendedName>
        <fullName evidence="1">non-specific serine/threonine protein kinase</fullName>
        <ecNumber evidence="1">2.7.11.1</ecNumber>
    </recommendedName>
</protein>
<dbReference type="Pfam" id="PF00069">
    <property type="entry name" value="Pkinase"/>
    <property type="match status" value="1"/>
</dbReference>
<evidence type="ECO:0000313" key="10">
    <source>
        <dbReference type="EMBL" id="PZR06623.1"/>
    </source>
</evidence>
<feature type="domain" description="Protein kinase" evidence="9">
    <location>
        <begin position="217"/>
        <end position="491"/>
    </location>
</feature>
<evidence type="ECO:0000256" key="4">
    <source>
        <dbReference type="ARBA" id="ARBA00022741"/>
    </source>
</evidence>